<organism evidence="1 2">
    <name type="scientific">Austropuccinia psidii MF-1</name>
    <dbReference type="NCBI Taxonomy" id="1389203"/>
    <lineage>
        <taxon>Eukaryota</taxon>
        <taxon>Fungi</taxon>
        <taxon>Dikarya</taxon>
        <taxon>Basidiomycota</taxon>
        <taxon>Pucciniomycotina</taxon>
        <taxon>Pucciniomycetes</taxon>
        <taxon>Pucciniales</taxon>
        <taxon>Sphaerophragmiaceae</taxon>
        <taxon>Austropuccinia</taxon>
    </lineage>
</organism>
<accession>A0A9Q3IZX2</accession>
<evidence type="ECO:0000313" key="1">
    <source>
        <dbReference type="EMBL" id="MBW0553049.1"/>
    </source>
</evidence>
<comment type="caution">
    <text evidence="1">The sequence shown here is derived from an EMBL/GenBank/DDBJ whole genome shotgun (WGS) entry which is preliminary data.</text>
</comment>
<dbReference type="EMBL" id="AVOT02059382">
    <property type="protein sequence ID" value="MBW0553049.1"/>
    <property type="molecule type" value="Genomic_DNA"/>
</dbReference>
<evidence type="ECO:0000313" key="2">
    <source>
        <dbReference type="Proteomes" id="UP000765509"/>
    </source>
</evidence>
<name>A0A9Q3IZX2_9BASI</name>
<dbReference type="AlphaFoldDB" id="A0A9Q3IZX2"/>
<proteinExistence type="predicted"/>
<reference evidence="1" key="1">
    <citation type="submission" date="2021-03" db="EMBL/GenBank/DDBJ databases">
        <title>Draft genome sequence of rust myrtle Austropuccinia psidii MF-1, a brazilian biotype.</title>
        <authorList>
            <person name="Quecine M.C."/>
            <person name="Pachon D.M.R."/>
            <person name="Bonatelli M.L."/>
            <person name="Correr F.H."/>
            <person name="Franceschini L.M."/>
            <person name="Leite T.F."/>
            <person name="Margarido G.R.A."/>
            <person name="Almeida C.A."/>
            <person name="Ferrarezi J.A."/>
            <person name="Labate C.A."/>
        </authorList>
    </citation>
    <scope>NUCLEOTIDE SEQUENCE</scope>
    <source>
        <strain evidence="1">MF-1</strain>
    </source>
</reference>
<gene>
    <name evidence="1" type="ORF">O181_092764</name>
</gene>
<sequence>MNTISFKSELPRQSTPIIDRNVFNFNSNDLNPHTILSNNAEVETSFKFRDIPILEELPLFSGEGKYNHMEFMKTIDIFKEEFNMPDQCRSSRLHSLFTKSTNKWSYKMRQGHGKHSLPWWKEKMISKWTSDSWSFRMENTF</sequence>
<dbReference type="Proteomes" id="UP000765509">
    <property type="component" value="Unassembled WGS sequence"/>
</dbReference>
<keyword evidence="2" id="KW-1185">Reference proteome</keyword>
<protein>
    <submittedName>
        <fullName evidence="1">Uncharacterized protein</fullName>
    </submittedName>
</protein>